<proteinExistence type="predicted"/>
<dbReference type="EMBL" id="MPON01000023">
    <property type="protein sequence ID" value="OKA32257.1"/>
    <property type="molecule type" value="Genomic_DNA"/>
</dbReference>
<reference evidence="1 2" key="1">
    <citation type="submission" date="2016-11" db="EMBL/GenBank/DDBJ databases">
        <title>Identification of Bacillus cereus isolated from egg-white.</title>
        <authorList>
            <person name="Soni A."/>
            <person name="Oey I."/>
            <person name="Silcock P."/>
            <person name="Bremer P."/>
        </authorList>
    </citation>
    <scope>NUCLEOTIDE SEQUENCE [LARGE SCALE GENOMIC DNA]</scope>
    <source>
        <strain evidence="1 2">NZAS03</strain>
    </source>
</reference>
<evidence type="ECO:0000313" key="2">
    <source>
        <dbReference type="Proteomes" id="UP000186535"/>
    </source>
</evidence>
<accession>A0A1C4DIT0</accession>
<comment type="caution">
    <text evidence="1">The sequence shown here is derived from an EMBL/GenBank/DDBJ whole genome shotgun (WGS) entry which is preliminary data.</text>
</comment>
<sequence>MTDRCEIYCFDEVKVNQVLVQKLQDHCNESINIGYNDTITLQKVCDQYGKGKCIQMEALPA</sequence>
<protein>
    <submittedName>
        <fullName evidence="1">Uncharacterized protein</fullName>
    </submittedName>
</protein>
<name>A0A1C4DIT0_BACCE</name>
<dbReference type="AlphaFoldDB" id="A0A1C4DIT0"/>
<dbReference type="RefSeq" id="WP_016117833.1">
    <property type="nucleotide sequence ID" value="NZ_CAKJVR010000002.1"/>
</dbReference>
<gene>
    <name evidence="1" type="ORF">BJR07_28835</name>
</gene>
<evidence type="ECO:0000313" key="1">
    <source>
        <dbReference type="EMBL" id="OKA32257.1"/>
    </source>
</evidence>
<organism evidence="1 2">
    <name type="scientific">Bacillus cereus</name>
    <dbReference type="NCBI Taxonomy" id="1396"/>
    <lineage>
        <taxon>Bacteria</taxon>
        <taxon>Bacillati</taxon>
        <taxon>Bacillota</taxon>
        <taxon>Bacilli</taxon>
        <taxon>Bacillales</taxon>
        <taxon>Bacillaceae</taxon>
        <taxon>Bacillus</taxon>
        <taxon>Bacillus cereus group</taxon>
    </lineage>
</organism>
<dbReference type="Proteomes" id="UP000186535">
    <property type="component" value="Unassembled WGS sequence"/>
</dbReference>